<dbReference type="InterPro" id="IPR006311">
    <property type="entry name" value="TAT_signal"/>
</dbReference>
<keyword evidence="1" id="KW-0732">Signal</keyword>
<dbReference type="RefSeq" id="WP_096053731.1">
    <property type="nucleotide sequence ID" value="NZ_CP023315.3"/>
</dbReference>
<accession>A0A290MRK2</accession>
<evidence type="ECO:0000313" key="2">
    <source>
        <dbReference type="EMBL" id="ATC34386.1"/>
    </source>
</evidence>
<sequence>MSQPDRRQIMMGAAATALAAGLAPAAQAATPAKQQLYALFDAFFDEDLSQSPEQATSLGLDTGKHADARTKLSDRSTAAWLRDRAEPAQRIARLKTIDRKALTGDDAINYDTALFNYEARGGTSRFDFGDGARPFVLTQYYGSYISTPSFLDSRHKIASAADADAYLARMKAFATVLDQETQRASADAAKGVIPADFMVDKAIAQLQQFRATPVDKSVLVASAARRAKAYGDYDAKAAAILTGEIHPALDRQIAALQAMRAKAVHDAGIGRLKDGDAFYAALLKIYTTTNKTPEEVHRLGLDEGAEIQARMDEILKKRGLTQGTVGQRMASLNTMPGQVFANTDEGRAELLAYCTERLAKLQPLLPQWFGVMPKTPVVVRRVPAYTEAGSAGAYYERPALDGSRPGAVYINLRDTAERPRWSLATLMHHEGAPGHHFQLALVAESNLPKLRQNMGFSANTEGWALYAEQVAMEMGIYDDGDDLGLLGMYQARLFRASRCVVDTGIHAKGWSREKAIAYMIETGGDPEVRVSREVERYCANPGQACSYKVGHTVWAALRERTKQRLGGKFDIKRFHDTALLVGPAPLTVLEGVIDRWQG</sequence>
<name>A0A290MRK2_CAUVI</name>
<dbReference type="PANTHER" id="PTHR33361:SF2">
    <property type="entry name" value="DUF885 DOMAIN-CONTAINING PROTEIN"/>
    <property type="match status" value="1"/>
</dbReference>
<organism evidence="2 3">
    <name type="scientific">Caulobacter vibrioides</name>
    <name type="common">Caulobacter crescentus</name>
    <dbReference type="NCBI Taxonomy" id="155892"/>
    <lineage>
        <taxon>Bacteria</taxon>
        <taxon>Pseudomonadati</taxon>
        <taxon>Pseudomonadota</taxon>
        <taxon>Alphaproteobacteria</taxon>
        <taxon>Caulobacterales</taxon>
        <taxon>Caulobacteraceae</taxon>
        <taxon>Caulobacter</taxon>
    </lineage>
</organism>
<evidence type="ECO:0000256" key="1">
    <source>
        <dbReference type="SAM" id="SignalP"/>
    </source>
</evidence>
<proteinExistence type="predicted"/>
<dbReference type="EMBL" id="CP023315">
    <property type="protein sequence ID" value="ATC34386.1"/>
    <property type="molecule type" value="Genomic_DNA"/>
</dbReference>
<feature type="signal peptide" evidence="1">
    <location>
        <begin position="1"/>
        <end position="28"/>
    </location>
</feature>
<dbReference type="Pfam" id="PF05960">
    <property type="entry name" value="DUF885"/>
    <property type="match status" value="1"/>
</dbReference>
<dbReference type="PROSITE" id="PS51318">
    <property type="entry name" value="TAT"/>
    <property type="match status" value="1"/>
</dbReference>
<dbReference type="InterPro" id="IPR010281">
    <property type="entry name" value="DUF885"/>
</dbReference>
<feature type="chain" id="PRO_5013284752" evidence="1">
    <location>
        <begin position="29"/>
        <end position="598"/>
    </location>
</feature>
<evidence type="ECO:0000313" key="3">
    <source>
        <dbReference type="Proteomes" id="UP000217311"/>
    </source>
</evidence>
<dbReference type="AlphaFoldDB" id="A0A290MRK2"/>
<dbReference type="PANTHER" id="PTHR33361">
    <property type="entry name" value="GLR0591 PROTEIN"/>
    <property type="match status" value="1"/>
</dbReference>
<gene>
    <name evidence="2" type="ORF">CA606_19750</name>
</gene>
<dbReference type="Proteomes" id="UP000217311">
    <property type="component" value="Chromosome"/>
</dbReference>
<protein>
    <submittedName>
        <fullName evidence="2">DUF885 domain-containing protein</fullName>
    </submittedName>
</protein>
<reference evidence="3" key="1">
    <citation type="submission" date="2017-09" db="EMBL/GenBank/DDBJ databases">
        <title>Genome evolution observed in wild isolates of Caulobacter crescentus.</title>
        <authorList>
            <person name="Ely B."/>
            <person name="Wilson K."/>
            <person name="Scott D."/>
        </authorList>
    </citation>
    <scope>NUCLEOTIDE SEQUENCE [LARGE SCALE GENOMIC DNA]</scope>
    <source>
        <strain evidence="3">CB13b1a</strain>
    </source>
</reference>